<evidence type="ECO:0000313" key="4">
    <source>
        <dbReference type="EnsemblPlants" id="Bo9g104960.1"/>
    </source>
</evidence>
<protein>
    <submittedName>
        <fullName evidence="4">Uncharacterized protein</fullName>
    </submittedName>
</protein>
<feature type="transmembrane region" description="Helical" evidence="3">
    <location>
        <begin position="54"/>
        <end position="75"/>
    </location>
</feature>
<dbReference type="OMA" id="SPKWIRR"/>
<keyword evidence="3" id="KW-1133">Transmembrane helix</keyword>
<keyword evidence="3" id="KW-0812">Transmembrane</keyword>
<sequence>MAIISEFVSKYHFWKEQFFLVRVSDASVEASASPMFRTGWGKKLFLIPNVYYLWFRRCLIFTGFFFLVSVTFYPVPEGSLTVRELLRGRPCFWADFSPKWIRRSVTLYRSRFQTNLPTEGGSESSMDGFIPYVPWAKRDRSKPRKDKHLMVDEDVVDGKLSPDNLLKDYLDSQVGGSSSEQFNLDGSFEFDFTPTEGGSNEVPDFSKAARMVNGGLLMINRALDTSKQEAQMTRFKAEVAEKEIARLKDELESSRRRERESFEKEIIASGLSLTQLPDYSFTNEYAKQTENMAEKDKDLKIPEVEEEIWEQWEPVPVSLDTVEAETGDLGEAGEVD</sequence>
<feature type="region of interest" description="Disordered" evidence="2">
    <location>
        <begin position="316"/>
        <end position="336"/>
    </location>
</feature>
<evidence type="ECO:0000256" key="2">
    <source>
        <dbReference type="SAM" id="MobiDB-lite"/>
    </source>
</evidence>
<feature type="coiled-coil region" evidence="1">
    <location>
        <begin position="230"/>
        <end position="257"/>
    </location>
</feature>
<evidence type="ECO:0000313" key="5">
    <source>
        <dbReference type="Proteomes" id="UP000032141"/>
    </source>
</evidence>
<dbReference type="AlphaFoldDB" id="A0A0D3EAA4"/>
<evidence type="ECO:0000256" key="1">
    <source>
        <dbReference type="SAM" id="Coils"/>
    </source>
</evidence>
<name>A0A0D3EAA4_BRAOL</name>
<organism evidence="4 5">
    <name type="scientific">Brassica oleracea var. oleracea</name>
    <dbReference type="NCBI Taxonomy" id="109376"/>
    <lineage>
        <taxon>Eukaryota</taxon>
        <taxon>Viridiplantae</taxon>
        <taxon>Streptophyta</taxon>
        <taxon>Embryophyta</taxon>
        <taxon>Tracheophyta</taxon>
        <taxon>Spermatophyta</taxon>
        <taxon>Magnoliopsida</taxon>
        <taxon>eudicotyledons</taxon>
        <taxon>Gunneridae</taxon>
        <taxon>Pentapetalae</taxon>
        <taxon>rosids</taxon>
        <taxon>malvids</taxon>
        <taxon>Brassicales</taxon>
        <taxon>Brassicaceae</taxon>
        <taxon>Brassiceae</taxon>
        <taxon>Brassica</taxon>
    </lineage>
</organism>
<evidence type="ECO:0000256" key="3">
    <source>
        <dbReference type="SAM" id="Phobius"/>
    </source>
</evidence>
<reference evidence="4 5" key="1">
    <citation type="journal article" date="2014" name="Genome Biol.">
        <title>Transcriptome and methylome profiling reveals relics of genome dominance in the mesopolyploid Brassica oleracea.</title>
        <authorList>
            <person name="Parkin I.A."/>
            <person name="Koh C."/>
            <person name="Tang H."/>
            <person name="Robinson S.J."/>
            <person name="Kagale S."/>
            <person name="Clarke W.E."/>
            <person name="Town C.D."/>
            <person name="Nixon J."/>
            <person name="Krishnakumar V."/>
            <person name="Bidwell S.L."/>
            <person name="Denoeud F."/>
            <person name="Belcram H."/>
            <person name="Links M.G."/>
            <person name="Just J."/>
            <person name="Clarke C."/>
            <person name="Bender T."/>
            <person name="Huebert T."/>
            <person name="Mason A.S."/>
            <person name="Pires J.C."/>
            <person name="Barker G."/>
            <person name="Moore J."/>
            <person name="Walley P.G."/>
            <person name="Manoli S."/>
            <person name="Batley J."/>
            <person name="Edwards D."/>
            <person name="Nelson M.N."/>
            <person name="Wang X."/>
            <person name="Paterson A.H."/>
            <person name="King G."/>
            <person name="Bancroft I."/>
            <person name="Chalhoub B."/>
            <person name="Sharpe A.G."/>
        </authorList>
    </citation>
    <scope>NUCLEOTIDE SEQUENCE</scope>
    <source>
        <strain evidence="4 5">cv. TO1000</strain>
    </source>
</reference>
<keyword evidence="3" id="KW-0472">Membrane</keyword>
<keyword evidence="1" id="KW-0175">Coiled coil</keyword>
<reference evidence="4" key="2">
    <citation type="submission" date="2015-03" db="UniProtKB">
        <authorList>
            <consortium name="EnsemblPlants"/>
        </authorList>
    </citation>
    <scope>IDENTIFICATION</scope>
</reference>
<dbReference type="Gramene" id="Bo9g104960.1">
    <property type="protein sequence ID" value="Bo9g104960.1"/>
    <property type="gene ID" value="Bo9g104960"/>
</dbReference>
<dbReference type="Proteomes" id="UP000032141">
    <property type="component" value="Chromosome C9"/>
</dbReference>
<proteinExistence type="predicted"/>
<feature type="compositionally biased region" description="Acidic residues" evidence="2">
    <location>
        <begin position="322"/>
        <end position="336"/>
    </location>
</feature>
<dbReference type="EnsemblPlants" id="Bo9g104960.1">
    <property type="protein sequence ID" value="Bo9g104960.1"/>
    <property type="gene ID" value="Bo9g104960"/>
</dbReference>
<accession>A0A0D3EAA4</accession>
<dbReference type="HOGENOM" id="CLU_1020656_0_0_1"/>
<keyword evidence="5" id="KW-1185">Reference proteome</keyword>